<dbReference type="InterPro" id="IPR050109">
    <property type="entry name" value="HTH-type_TetR-like_transc_reg"/>
</dbReference>
<dbReference type="InterPro" id="IPR009057">
    <property type="entry name" value="Homeodomain-like_sf"/>
</dbReference>
<sequence length="208" mass="22822">MPRVSEEHLSARREQILSAAWRCFARNGFHMTSMQDILAEADLSAGAVYRYFPGKLDLIKATAERVSYGLTAAFDTLDAVEPVPPPAEAFGFLASTMLQYIASQTEDLTRVAMHVWSEALREKEISDQVKTVGAAVLARWMNTASRWKDAGHIAPNAEVRDVAKVMYSTMVGFIVQRNLLGDLTVEQYVAGLDALIHSSAAPVSSDTD</sequence>
<dbReference type="SUPFAM" id="SSF48498">
    <property type="entry name" value="Tetracyclin repressor-like, C-terminal domain"/>
    <property type="match status" value="1"/>
</dbReference>
<evidence type="ECO:0000259" key="5">
    <source>
        <dbReference type="PROSITE" id="PS50977"/>
    </source>
</evidence>
<dbReference type="AlphaFoldDB" id="A0A839RHY5"/>
<evidence type="ECO:0000256" key="3">
    <source>
        <dbReference type="ARBA" id="ARBA00023163"/>
    </source>
</evidence>
<dbReference type="EMBL" id="JACHWS010000001">
    <property type="protein sequence ID" value="MBB3035776.1"/>
    <property type="molecule type" value="Genomic_DNA"/>
</dbReference>
<dbReference type="SUPFAM" id="SSF46689">
    <property type="entry name" value="Homeodomain-like"/>
    <property type="match status" value="1"/>
</dbReference>
<dbReference type="Proteomes" id="UP000567922">
    <property type="component" value="Unassembled WGS sequence"/>
</dbReference>
<organism evidence="6 7">
    <name type="scientific">Hoyosella altamirensis</name>
    <dbReference type="NCBI Taxonomy" id="616997"/>
    <lineage>
        <taxon>Bacteria</taxon>
        <taxon>Bacillati</taxon>
        <taxon>Actinomycetota</taxon>
        <taxon>Actinomycetes</taxon>
        <taxon>Mycobacteriales</taxon>
        <taxon>Hoyosellaceae</taxon>
        <taxon>Hoyosella</taxon>
    </lineage>
</organism>
<dbReference type="PROSITE" id="PS50977">
    <property type="entry name" value="HTH_TETR_2"/>
    <property type="match status" value="1"/>
</dbReference>
<keyword evidence="7" id="KW-1185">Reference proteome</keyword>
<evidence type="ECO:0000256" key="1">
    <source>
        <dbReference type="ARBA" id="ARBA00023015"/>
    </source>
</evidence>
<feature type="domain" description="HTH tetR-type" evidence="5">
    <location>
        <begin position="10"/>
        <end position="70"/>
    </location>
</feature>
<dbReference type="Pfam" id="PF00440">
    <property type="entry name" value="TetR_N"/>
    <property type="match status" value="1"/>
</dbReference>
<feature type="DNA-binding region" description="H-T-H motif" evidence="4">
    <location>
        <begin position="33"/>
        <end position="52"/>
    </location>
</feature>
<dbReference type="PANTHER" id="PTHR30055:SF234">
    <property type="entry name" value="HTH-TYPE TRANSCRIPTIONAL REGULATOR BETI"/>
    <property type="match status" value="1"/>
</dbReference>
<evidence type="ECO:0000256" key="2">
    <source>
        <dbReference type="ARBA" id="ARBA00023125"/>
    </source>
</evidence>
<accession>A0A839RHY5</accession>
<proteinExistence type="predicted"/>
<evidence type="ECO:0000313" key="6">
    <source>
        <dbReference type="EMBL" id="MBB3035776.1"/>
    </source>
</evidence>
<name>A0A839RHY5_9ACTN</name>
<dbReference type="Gene3D" id="1.10.357.10">
    <property type="entry name" value="Tetracycline Repressor, domain 2"/>
    <property type="match status" value="1"/>
</dbReference>
<protein>
    <submittedName>
        <fullName evidence="6">AcrR family transcriptional regulator</fullName>
    </submittedName>
</protein>
<gene>
    <name evidence="6" type="ORF">FHU29_000210</name>
</gene>
<dbReference type="InterPro" id="IPR036271">
    <property type="entry name" value="Tet_transcr_reg_TetR-rel_C_sf"/>
</dbReference>
<dbReference type="GO" id="GO:0000976">
    <property type="term" value="F:transcription cis-regulatory region binding"/>
    <property type="evidence" value="ECO:0007669"/>
    <property type="project" value="TreeGrafter"/>
</dbReference>
<evidence type="ECO:0000313" key="7">
    <source>
        <dbReference type="Proteomes" id="UP000567922"/>
    </source>
</evidence>
<dbReference type="InterPro" id="IPR023772">
    <property type="entry name" value="DNA-bd_HTH_TetR-type_CS"/>
</dbReference>
<dbReference type="InterPro" id="IPR001647">
    <property type="entry name" value="HTH_TetR"/>
</dbReference>
<keyword evidence="2 4" id="KW-0238">DNA-binding</keyword>
<keyword evidence="3" id="KW-0804">Transcription</keyword>
<evidence type="ECO:0000256" key="4">
    <source>
        <dbReference type="PROSITE-ProRule" id="PRU00335"/>
    </source>
</evidence>
<dbReference type="PANTHER" id="PTHR30055">
    <property type="entry name" value="HTH-TYPE TRANSCRIPTIONAL REGULATOR RUTR"/>
    <property type="match status" value="1"/>
</dbReference>
<dbReference type="RefSeq" id="WP_064442513.1">
    <property type="nucleotide sequence ID" value="NZ_BDDI01000027.1"/>
</dbReference>
<reference evidence="6 7" key="1">
    <citation type="submission" date="2020-08" db="EMBL/GenBank/DDBJ databases">
        <title>Sequencing the genomes of 1000 actinobacteria strains.</title>
        <authorList>
            <person name="Klenk H.-P."/>
        </authorList>
    </citation>
    <scope>NUCLEOTIDE SEQUENCE [LARGE SCALE GENOMIC DNA]</scope>
    <source>
        <strain evidence="6 7">DSM 45258</strain>
    </source>
</reference>
<keyword evidence="1" id="KW-0805">Transcription regulation</keyword>
<comment type="caution">
    <text evidence="6">The sequence shown here is derived from an EMBL/GenBank/DDBJ whole genome shotgun (WGS) entry which is preliminary data.</text>
</comment>
<dbReference type="GO" id="GO:0003700">
    <property type="term" value="F:DNA-binding transcription factor activity"/>
    <property type="evidence" value="ECO:0007669"/>
    <property type="project" value="TreeGrafter"/>
</dbReference>
<dbReference type="PROSITE" id="PS01081">
    <property type="entry name" value="HTH_TETR_1"/>
    <property type="match status" value="1"/>
</dbReference>
<dbReference type="PRINTS" id="PR00455">
    <property type="entry name" value="HTHTETR"/>
</dbReference>